<protein>
    <submittedName>
        <fullName evidence="2">DUF3883 domain-containing protein</fullName>
    </submittedName>
</protein>
<reference evidence="2 3" key="1">
    <citation type="journal article" date="2021" name="Int. J. Syst. Evol. Microbiol.">
        <title>Amazonocrinis nigriterrae gen. nov., sp. nov., Atlanticothrix silvestris gen. nov., sp. nov. and Dendronalium phyllosphericum gen. nov., sp. nov., nostocacean cyanobacteria from Brazilian environments.</title>
        <authorList>
            <person name="Alvarenga D.O."/>
            <person name="Andreote A.P.D."/>
            <person name="Branco L.H.Z."/>
            <person name="Delbaje E."/>
            <person name="Cruz R.B."/>
            <person name="Varani A.M."/>
            <person name="Fiore M.F."/>
        </authorList>
    </citation>
    <scope>NUCLEOTIDE SEQUENCE [LARGE SCALE GENOMIC DNA]</scope>
    <source>
        <strain evidence="2 3">CENA357</strain>
    </source>
</reference>
<proteinExistence type="predicted"/>
<dbReference type="RefSeq" id="WP_214437597.1">
    <property type="nucleotide sequence ID" value="NZ_JAECZB010000003.1"/>
</dbReference>
<organism evidence="2 3">
    <name type="scientific">Atlanticothrix silvestris CENA357</name>
    <dbReference type="NCBI Taxonomy" id="1725252"/>
    <lineage>
        <taxon>Bacteria</taxon>
        <taxon>Bacillati</taxon>
        <taxon>Cyanobacteriota</taxon>
        <taxon>Cyanophyceae</taxon>
        <taxon>Nostocales</taxon>
        <taxon>Nodulariaceae</taxon>
        <taxon>Atlanticothrix</taxon>
        <taxon>Atlanticothrix silvestris</taxon>
    </lineage>
</organism>
<evidence type="ECO:0000259" key="1">
    <source>
        <dbReference type="Pfam" id="PF13020"/>
    </source>
</evidence>
<evidence type="ECO:0000313" key="2">
    <source>
        <dbReference type="EMBL" id="MBH8551287.1"/>
    </source>
</evidence>
<name>A0A8J7L3T8_9CYAN</name>
<dbReference type="Proteomes" id="UP000599391">
    <property type="component" value="Unassembled WGS sequence"/>
</dbReference>
<dbReference type="InterPro" id="IPR024975">
    <property type="entry name" value="NOV_C"/>
</dbReference>
<accession>A0A8J7L3T8</accession>
<comment type="caution">
    <text evidence="2">The sequence shown here is derived from an EMBL/GenBank/DDBJ whole genome shotgun (WGS) entry which is preliminary data.</text>
</comment>
<evidence type="ECO:0000313" key="3">
    <source>
        <dbReference type="Proteomes" id="UP000599391"/>
    </source>
</evidence>
<gene>
    <name evidence="2" type="ORF">I8751_02585</name>
</gene>
<dbReference type="AlphaFoldDB" id="A0A8J7L3T8"/>
<dbReference type="Pfam" id="PF13020">
    <property type="entry name" value="NOV_C"/>
    <property type="match status" value="1"/>
</dbReference>
<sequence>MQRKLAVKRLTASDLTFFEWHFKNRPAGKQKAINLNADIFIKRLYPTLLDYVQTQTGSKIPLDLSIYGPGLEGEYNLQRKIVRGNTYKNWRLNGEFVTNPDESPERFNILEPGDFIIFDFNGISVPVSAKAIFVAGKHLTDASLHVAIDSFLGNSKMESLTPIDIRKIINENFVISEHPINELVLDDALEDFVQGGNQGLQKLLLRPPNRKLSPIDLKKAKETAQANGRRCEEFVNEYLATQKTLGNILDYIWQSNENPVSVYDFSLDLPDGSRVLIDVKSTGRDFTQLFHVSLGELRCMANAERYDIYRVFSMDHDAAKLRIAKNVKDFALEILEVFKKLPKGIYSDSVSVEPSFLFFDGEINIQIDEMDED</sequence>
<keyword evidence="3" id="KW-1185">Reference proteome</keyword>
<dbReference type="EMBL" id="JAECZB010000003">
    <property type="protein sequence ID" value="MBH8551287.1"/>
    <property type="molecule type" value="Genomic_DNA"/>
</dbReference>
<feature type="domain" description="Protein NO VEIN C-terminal" evidence="1">
    <location>
        <begin position="246"/>
        <end position="321"/>
    </location>
</feature>